<dbReference type="InterPro" id="IPR005079">
    <property type="entry name" value="Peptidase_C45_hydrolase"/>
</dbReference>
<evidence type="ECO:0000256" key="1">
    <source>
        <dbReference type="SAM" id="MobiDB-lite"/>
    </source>
</evidence>
<dbReference type="Pfam" id="PF03417">
    <property type="entry name" value="AAT"/>
    <property type="match status" value="1"/>
</dbReference>
<feature type="domain" description="Peptidase C45 hydrolase" evidence="2">
    <location>
        <begin position="123"/>
        <end position="256"/>
    </location>
</feature>
<dbReference type="EMBL" id="JADQDF010000001">
    <property type="protein sequence ID" value="MBW0126162.1"/>
    <property type="molecule type" value="Genomic_DNA"/>
</dbReference>
<evidence type="ECO:0000313" key="3">
    <source>
        <dbReference type="EMBL" id="MBW0126162.1"/>
    </source>
</evidence>
<sequence>MAASPAAVFGPTDLDDPVAHGVALAPRVAAHLDAWLRVLVAEGVADPPAHLRALLGATGFRSAVEELVPDLAEEVRGVAAGAGVDPDLLLALQLIDEEPAHRARAAALAKCTGFGLALPGGPTWIGQNMDLGAHTRGHQVLLRVAPRGDVPAALVFSVAGVVALMGVNAAGVGVCVNAVPQLPAAPDGLPVAFVIRRLLQARTLAEAVRLVRDLPHATSQHYLLAGPGEVRSFEARPDGVAEHRPADPSRVLHTNHPLGPVTGTPAPPGAERDSRARLDALAARVGTGSPSLADLQGALASSDDPAHPVCRVRGAGPSDYTTGSMVSALRPDAPVESWVSPGPPSEVPYAHAVLAASA</sequence>
<dbReference type="NCBIfam" id="NF040521">
    <property type="entry name" value="C45_proenzyme"/>
    <property type="match status" value="1"/>
</dbReference>
<reference evidence="3 4" key="1">
    <citation type="submission" date="2020-11" db="EMBL/GenBank/DDBJ databases">
        <title>Pseudonocardia abyssalis sp. nov. and Pseudonocardia oceani sp. nov., description and phylogenomic analysis of two novel actinomycetes isolated from the deep Southern Ocean.</title>
        <authorList>
            <person name="Parra J."/>
        </authorList>
    </citation>
    <scope>NUCLEOTIDE SEQUENCE [LARGE SCALE GENOMIC DNA]</scope>
    <source>
        <strain evidence="4">KRD185</strain>
    </source>
</reference>
<protein>
    <recommendedName>
        <fullName evidence="2">Peptidase C45 hydrolase domain-containing protein</fullName>
    </recommendedName>
</protein>
<dbReference type="InterPro" id="IPR047794">
    <property type="entry name" value="C45_proenzyme-like"/>
</dbReference>
<name>A0ABS6U1P4_9PSEU</name>
<dbReference type="PANTHER" id="PTHR34180:SF1">
    <property type="entry name" value="BETA-ALANYL-DOPAMINE_CARCININE HYDROLASE"/>
    <property type="match status" value="1"/>
</dbReference>
<accession>A0ABS6U1P4</accession>
<keyword evidence="4" id="KW-1185">Reference proteome</keyword>
<dbReference type="InterPro" id="IPR047801">
    <property type="entry name" value="Peptidase_C45"/>
</dbReference>
<evidence type="ECO:0000259" key="2">
    <source>
        <dbReference type="Pfam" id="PF03417"/>
    </source>
</evidence>
<gene>
    <name evidence="3" type="ORF">I4I82_00425</name>
</gene>
<feature type="compositionally biased region" description="Basic and acidic residues" evidence="1">
    <location>
        <begin position="236"/>
        <end position="247"/>
    </location>
</feature>
<evidence type="ECO:0000313" key="4">
    <source>
        <dbReference type="Proteomes" id="UP000694300"/>
    </source>
</evidence>
<comment type="caution">
    <text evidence="3">The sequence shown here is derived from an EMBL/GenBank/DDBJ whole genome shotgun (WGS) entry which is preliminary data.</text>
</comment>
<dbReference type="Proteomes" id="UP000694300">
    <property type="component" value="Unassembled WGS sequence"/>
</dbReference>
<dbReference type="PANTHER" id="PTHR34180">
    <property type="entry name" value="PEPTIDASE C45"/>
    <property type="match status" value="1"/>
</dbReference>
<feature type="region of interest" description="Disordered" evidence="1">
    <location>
        <begin position="236"/>
        <end position="272"/>
    </location>
</feature>
<organism evidence="3 4">
    <name type="scientific">Pseudonocardia oceani</name>
    <dbReference type="NCBI Taxonomy" id="2792013"/>
    <lineage>
        <taxon>Bacteria</taxon>
        <taxon>Bacillati</taxon>
        <taxon>Actinomycetota</taxon>
        <taxon>Actinomycetes</taxon>
        <taxon>Pseudonocardiales</taxon>
        <taxon>Pseudonocardiaceae</taxon>
        <taxon>Pseudonocardia</taxon>
    </lineage>
</organism>
<proteinExistence type="predicted"/>
<dbReference type="RefSeq" id="WP_218590384.1">
    <property type="nucleotide sequence ID" value="NZ_JADQDE010000037.1"/>
</dbReference>